<dbReference type="OrthoDB" id="1430683at2"/>
<dbReference type="Proteomes" id="UP000251993">
    <property type="component" value="Chromosome"/>
</dbReference>
<dbReference type="InterPro" id="IPR046947">
    <property type="entry name" value="LytR-like"/>
</dbReference>
<keyword evidence="3" id="KW-1185">Reference proteome</keyword>
<reference evidence="2 3" key="1">
    <citation type="submission" date="2018-07" db="EMBL/GenBank/DDBJ databases">
        <title>Genome sequencing of Runella.</title>
        <authorList>
            <person name="Baek M.-G."/>
            <person name="Yi H."/>
        </authorList>
    </citation>
    <scope>NUCLEOTIDE SEQUENCE [LARGE SCALE GENOMIC DNA]</scope>
    <source>
        <strain evidence="2 3">HYN0085</strain>
    </source>
</reference>
<evidence type="ECO:0000313" key="2">
    <source>
        <dbReference type="EMBL" id="AXE16594.1"/>
    </source>
</evidence>
<gene>
    <name evidence="2" type="ORF">DR864_02045</name>
</gene>
<proteinExistence type="predicted"/>
<dbReference type="GO" id="GO:0000156">
    <property type="term" value="F:phosphorelay response regulator activity"/>
    <property type="evidence" value="ECO:0007669"/>
    <property type="project" value="InterPro"/>
</dbReference>
<dbReference type="RefSeq" id="WP_114065381.1">
    <property type="nucleotide sequence ID" value="NZ_CP030850.1"/>
</dbReference>
<dbReference type="KEGG" id="run:DR864_02045"/>
<protein>
    <recommendedName>
        <fullName evidence="1">HTH LytTR-type domain-containing protein</fullName>
    </recommendedName>
</protein>
<dbReference type="SMART" id="SM00850">
    <property type="entry name" value="LytTR"/>
    <property type="match status" value="1"/>
</dbReference>
<dbReference type="Pfam" id="PF04397">
    <property type="entry name" value="LytTR"/>
    <property type="match status" value="1"/>
</dbReference>
<dbReference type="EMBL" id="CP030850">
    <property type="protein sequence ID" value="AXE16594.1"/>
    <property type="molecule type" value="Genomic_DNA"/>
</dbReference>
<dbReference type="Gene3D" id="2.40.50.1020">
    <property type="entry name" value="LytTr DNA-binding domain"/>
    <property type="match status" value="1"/>
</dbReference>
<evidence type="ECO:0000259" key="1">
    <source>
        <dbReference type="PROSITE" id="PS50930"/>
    </source>
</evidence>
<dbReference type="PANTHER" id="PTHR37299">
    <property type="entry name" value="TRANSCRIPTIONAL REGULATOR-RELATED"/>
    <property type="match status" value="1"/>
</dbReference>
<sequence>MSQPQLFSLPQLEETPIHRLCIHIGGLVRTIDIQSIMYLQSEVNYTRFFAKDGKTYLEAKTLKHFDKVLEDTEFIRIHKSYLVNRNCIVSMTSDFVLLKNGVQLPVSRRKGRALKRNRNVVSLFSKLRERRTWY</sequence>
<evidence type="ECO:0000313" key="3">
    <source>
        <dbReference type="Proteomes" id="UP000251993"/>
    </source>
</evidence>
<dbReference type="AlphaFoldDB" id="A0A344TD73"/>
<dbReference type="PANTHER" id="PTHR37299:SF1">
    <property type="entry name" value="STAGE 0 SPORULATION PROTEIN A HOMOLOG"/>
    <property type="match status" value="1"/>
</dbReference>
<organism evidence="2 3">
    <name type="scientific">Runella rosea</name>
    <dbReference type="NCBI Taxonomy" id="2259595"/>
    <lineage>
        <taxon>Bacteria</taxon>
        <taxon>Pseudomonadati</taxon>
        <taxon>Bacteroidota</taxon>
        <taxon>Cytophagia</taxon>
        <taxon>Cytophagales</taxon>
        <taxon>Spirosomataceae</taxon>
        <taxon>Runella</taxon>
    </lineage>
</organism>
<name>A0A344TD73_9BACT</name>
<dbReference type="InterPro" id="IPR007492">
    <property type="entry name" value="LytTR_DNA-bd_dom"/>
</dbReference>
<dbReference type="GO" id="GO:0003677">
    <property type="term" value="F:DNA binding"/>
    <property type="evidence" value="ECO:0007669"/>
    <property type="project" value="InterPro"/>
</dbReference>
<dbReference type="PROSITE" id="PS50930">
    <property type="entry name" value="HTH_LYTTR"/>
    <property type="match status" value="1"/>
</dbReference>
<accession>A0A344TD73</accession>
<feature type="domain" description="HTH LytTR-type" evidence="1">
    <location>
        <begin position="20"/>
        <end position="120"/>
    </location>
</feature>